<protein>
    <submittedName>
        <fullName evidence="2">Uncharacterized protein</fullName>
    </submittedName>
</protein>
<evidence type="ECO:0000313" key="3">
    <source>
        <dbReference type="Proteomes" id="UP001212152"/>
    </source>
</evidence>
<name>A0AAD5TMK3_9FUNG</name>
<gene>
    <name evidence="2" type="ORF">HDU87_005389</name>
</gene>
<keyword evidence="3" id="KW-1185">Reference proteome</keyword>
<sequence length="440" mass="49323">MPETSHRRLQAALLLALARCKPLELAVDEYTTLLLEPGALEASMNSLAHTTRSFAADFVSETVCVALEAGQDARVVYAGLNDVQNMKDQTKAEEFETQAKELQIALQETRRKLCQAELEVKSLHQKQREHTGIKKKKAHTYQKTKAAALAKEESAKFGGGVELRSNMEFLELVRLLLRASEHEEVPTTVGNSLLVADAAQQILWHSMDDIRRRCLELGKVTQPDSRNRQHPQDAQQKSDGLREAAVGLKRMSLRILEFVSSDWFSCQDHERFLIIYTAFARDVVDLICMLGAAANDFCATTANNWHQAEDATSGEPIIEEPKQDADTCQTLCRLLVDIGAVQRILVPSMMVMLAEKCDFMTRLSGMADVKILPDKFPEPDQRQQGLIAPEFWKWSLAGVDDEYAGVSALSITYYLLYTLEKLLDQEHGPLQEGFVNGWCP</sequence>
<dbReference type="EMBL" id="JADGJQ010000042">
    <property type="protein sequence ID" value="KAJ3176347.1"/>
    <property type="molecule type" value="Genomic_DNA"/>
</dbReference>
<comment type="caution">
    <text evidence="2">The sequence shown here is derived from an EMBL/GenBank/DDBJ whole genome shotgun (WGS) entry which is preliminary data.</text>
</comment>
<accession>A0AAD5TMK3</accession>
<organism evidence="2 3">
    <name type="scientific">Geranomyces variabilis</name>
    <dbReference type="NCBI Taxonomy" id="109894"/>
    <lineage>
        <taxon>Eukaryota</taxon>
        <taxon>Fungi</taxon>
        <taxon>Fungi incertae sedis</taxon>
        <taxon>Chytridiomycota</taxon>
        <taxon>Chytridiomycota incertae sedis</taxon>
        <taxon>Chytridiomycetes</taxon>
        <taxon>Spizellomycetales</taxon>
        <taxon>Powellomycetaceae</taxon>
        <taxon>Geranomyces</taxon>
    </lineage>
</organism>
<dbReference type="AlphaFoldDB" id="A0AAD5TMK3"/>
<feature type="region of interest" description="Disordered" evidence="1">
    <location>
        <begin position="221"/>
        <end position="241"/>
    </location>
</feature>
<evidence type="ECO:0000313" key="2">
    <source>
        <dbReference type="EMBL" id="KAJ3176347.1"/>
    </source>
</evidence>
<evidence type="ECO:0000256" key="1">
    <source>
        <dbReference type="SAM" id="MobiDB-lite"/>
    </source>
</evidence>
<reference evidence="2" key="1">
    <citation type="submission" date="2020-05" db="EMBL/GenBank/DDBJ databases">
        <title>Phylogenomic resolution of chytrid fungi.</title>
        <authorList>
            <person name="Stajich J.E."/>
            <person name="Amses K."/>
            <person name="Simmons R."/>
            <person name="Seto K."/>
            <person name="Myers J."/>
            <person name="Bonds A."/>
            <person name="Quandt C.A."/>
            <person name="Barry K."/>
            <person name="Liu P."/>
            <person name="Grigoriev I."/>
            <person name="Longcore J.E."/>
            <person name="James T.Y."/>
        </authorList>
    </citation>
    <scope>NUCLEOTIDE SEQUENCE</scope>
    <source>
        <strain evidence="2">JEL0379</strain>
    </source>
</reference>
<dbReference type="Proteomes" id="UP001212152">
    <property type="component" value="Unassembled WGS sequence"/>
</dbReference>
<proteinExistence type="predicted"/>